<dbReference type="GO" id="GO:0031267">
    <property type="term" value="F:small GTPase binding"/>
    <property type="evidence" value="ECO:0007669"/>
    <property type="project" value="TreeGrafter"/>
</dbReference>
<feature type="compositionally biased region" description="Polar residues" evidence="11">
    <location>
        <begin position="547"/>
        <end position="577"/>
    </location>
</feature>
<keyword evidence="7" id="KW-0968">Cytoplasmic vesicle</keyword>
<dbReference type="GO" id="GO:0005794">
    <property type="term" value="C:Golgi apparatus"/>
    <property type="evidence" value="ECO:0007669"/>
    <property type="project" value="UniProtKB-SubCell"/>
</dbReference>
<feature type="compositionally biased region" description="Basic and acidic residues" evidence="11">
    <location>
        <begin position="457"/>
        <end position="466"/>
    </location>
</feature>
<dbReference type="Gene3D" id="1.10.8.270">
    <property type="entry name" value="putative rabgap domain of human tbc1 domain family member 14 like domains"/>
    <property type="match status" value="1"/>
</dbReference>
<evidence type="ECO:0000256" key="11">
    <source>
        <dbReference type="SAM" id="MobiDB-lite"/>
    </source>
</evidence>
<feature type="region of interest" description="Disordered" evidence="11">
    <location>
        <begin position="517"/>
        <end position="577"/>
    </location>
</feature>
<evidence type="ECO:0000313" key="13">
    <source>
        <dbReference type="EMBL" id="KAK2193173.1"/>
    </source>
</evidence>
<dbReference type="InterPro" id="IPR035969">
    <property type="entry name" value="Rab-GAP_TBC_sf"/>
</dbReference>
<feature type="compositionally biased region" description="Polar residues" evidence="11">
    <location>
        <begin position="471"/>
        <end position="484"/>
    </location>
</feature>
<evidence type="ECO:0000256" key="4">
    <source>
        <dbReference type="ARBA" id="ARBA00022553"/>
    </source>
</evidence>
<sequence>MSVQGREDESEIDPWEDPSFELYHVTDRYGFLHEHSLPRSQGEAESKALHVELERTQKWLKMLTKWAKYFPGEKVSRRVYKGIPDSLRGEIWCRILNVYRIKQEQKNVYHEMRMRALQWSPDIRQIDLDVNRTFRDHIMFRKRYDVKQEDLFHVLAAYSMYNTEVGYCQGMSQIAALLLMYLNEEDAFWAMSSLMSDRRHALHGFFIPCFPKLIRFQEHHDRILKKFLPKLHKHLDKQGIPASLYTIKWFMQCFLDRVPFHLTLRLWDVYMLEGERLLVAMSYTLLKMHKRRLLKMSMEELVGFLQGSLVKDFGYDDDQVMDALRVSLEELRKAKMDIPPNLQPNELPQKPFGLFVPPSVEQILGRRTLRSESEIINGELSDDDDLHPMVPPDGGPAFVPGSSRASVRSRRSVREAENHASILAEIADVAEPPISNRQPLGFVDTFEMLNKMEDGVEMRDNGGYDRHVRRTSPSNNSDYDNLNSTEKDSETNANADSVFDDEITQHQGRTYIKVNGFREQSPNGNHGYHAAEGDVSGVRNKPGINGPQWTSNRPTGTRNEPAYSTNGPTGPRSTSSSKTYHQSAETVMHNGYSDSRGRVSPRKVVTTSKTTGDIHTSYL</sequence>
<dbReference type="FunFam" id="1.10.10.750:FF:000001">
    <property type="entry name" value="TBC1 domain family member 10A"/>
    <property type="match status" value="1"/>
</dbReference>
<dbReference type="SMART" id="SM00164">
    <property type="entry name" value="TBC"/>
    <property type="match status" value="1"/>
</dbReference>
<comment type="subunit">
    <text evidence="9">Interacts with EPS8.</text>
</comment>
<evidence type="ECO:0000313" key="14">
    <source>
        <dbReference type="Proteomes" id="UP001209878"/>
    </source>
</evidence>
<organism evidence="13 14">
    <name type="scientific">Ridgeia piscesae</name>
    <name type="common">Tubeworm</name>
    <dbReference type="NCBI Taxonomy" id="27915"/>
    <lineage>
        <taxon>Eukaryota</taxon>
        <taxon>Metazoa</taxon>
        <taxon>Spiralia</taxon>
        <taxon>Lophotrochozoa</taxon>
        <taxon>Annelida</taxon>
        <taxon>Polychaeta</taxon>
        <taxon>Sedentaria</taxon>
        <taxon>Canalipalpata</taxon>
        <taxon>Sabellida</taxon>
        <taxon>Siboglinidae</taxon>
        <taxon>Ridgeia</taxon>
    </lineage>
</organism>
<gene>
    <name evidence="13" type="ORF">NP493_14g05012</name>
</gene>
<dbReference type="GO" id="GO:0031410">
    <property type="term" value="C:cytoplasmic vesicle"/>
    <property type="evidence" value="ECO:0007669"/>
    <property type="project" value="UniProtKB-SubCell"/>
</dbReference>
<evidence type="ECO:0000256" key="8">
    <source>
        <dbReference type="ARBA" id="ARBA00059926"/>
    </source>
</evidence>
<accession>A0AAD9PEB2</accession>
<keyword evidence="5" id="KW-0007">Acetylation</keyword>
<dbReference type="FunFam" id="1.10.472.80:FF:000019">
    <property type="entry name" value="USP6 N-terminal like"/>
    <property type="match status" value="1"/>
</dbReference>
<proteinExistence type="predicted"/>
<dbReference type="PANTHER" id="PTHR47219:SF19">
    <property type="entry name" value="USP6 N-TERMINAL-LIKE PROTEIN ISOFORM X1"/>
    <property type="match status" value="1"/>
</dbReference>
<keyword evidence="14" id="KW-1185">Reference proteome</keyword>
<evidence type="ECO:0000256" key="7">
    <source>
        <dbReference type="ARBA" id="ARBA00023329"/>
    </source>
</evidence>
<evidence type="ECO:0000256" key="6">
    <source>
        <dbReference type="ARBA" id="ARBA00023034"/>
    </source>
</evidence>
<protein>
    <recommendedName>
        <fullName evidence="10">USP6 N-terminal-like protein</fullName>
    </recommendedName>
</protein>
<reference evidence="13" key="1">
    <citation type="journal article" date="2023" name="Mol. Biol. Evol.">
        <title>Third-Generation Sequencing Reveals the Adaptive Role of the Epigenome in Three Deep-Sea Polychaetes.</title>
        <authorList>
            <person name="Perez M."/>
            <person name="Aroh O."/>
            <person name="Sun Y."/>
            <person name="Lan Y."/>
            <person name="Juniper S.K."/>
            <person name="Young C.R."/>
            <person name="Angers B."/>
            <person name="Qian P.Y."/>
        </authorList>
    </citation>
    <scope>NUCLEOTIDE SEQUENCE</scope>
    <source>
        <strain evidence="13">R07B-5</strain>
    </source>
</reference>
<dbReference type="PROSITE" id="PS50086">
    <property type="entry name" value="TBC_RABGAP"/>
    <property type="match status" value="1"/>
</dbReference>
<feature type="region of interest" description="Disordered" evidence="11">
    <location>
        <begin position="457"/>
        <end position="496"/>
    </location>
</feature>
<evidence type="ECO:0000256" key="10">
    <source>
        <dbReference type="ARBA" id="ARBA00070172"/>
    </source>
</evidence>
<evidence type="ECO:0000256" key="1">
    <source>
        <dbReference type="ARBA" id="ARBA00004541"/>
    </source>
</evidence>
<dbReference type="Proteomes" id="UP001209878">
    <property type="component" value="Unassembled WGS sequence"/>
</dbReference>
<dbReference type="InterPro" id="IPR050302">
    <property type="entry name" value="Rab_GAP_TBC_domain"/>
</dbReference>
<name>A0AAD9PEB2_RIDPI</name>
<dbReference type="SUPFAM" id="SSF47923">
    <property type="entry name" value="Ypt/Rab-GAP domain of gyp1p"/>
    <property type="match status" value="2"/>
</dbReference>
<dbReference type="Gene3D" id="1.10.472.80">
    <property type="entry name" value="Ypt/Rab-GAP domain of gyp1p, domain 3"/>
    <property type="match status" value="1"/>
</dbReference>
<evidence type="ECO:0000256" key="3">
    <source>
        <dbReference type="ARBA" id="ARBA00022468"/>
    </source>
</evidence>
<dbReference type="PANTHER" id="PTHR47219">
    <property type="entry name" value="RAB GTPASE-ACTIVATING PROTEIN 1-LIKE"/>
    <property type="match status" value="1"/>
</dbReference>
<comment type="function">
    <text evidence="8">Acts as a GTPase-activating protein for RAB5A and RAB43. Involved in receptor trafficking. In complex with EPS8 inhibits internalization of EGFR. Involved in retrograde transport from the endocytic pathway to the Golgi apparatus. Involved in the transport of Shiga toxin from early and recycling endosomes to the trans-Golgi network. Required for structural integrity of the Golgi complex.</text>
</comment>
<dbReference type="EMBL" id="JAODUO010000016">
    <property type="protein sequence ID" value="KAK2193173.1"/>
    <property type="molecule type" value="Genomic_DNA"/>
</dbReference>
<comment type="subcellular location">
    <subcellularLocation>
        <location evidence="1">Cytoplasmic vesicle</location>
    </subcellularLocation>
    <subcellularLocation>
        <location evidence="2">Golgi apparatus</location>
    </subcellularLocation>
</comment>
<evidence type="ECO:0000256" key="5">
    <source>
        <dbReference type="ARBA" id="ARBA00022990"/>
    </source>
</evidence>
<evidence type="ECO:0000259" key="12">
    <source>
        <dbReference type="PROSITE" id="PS50086"/>
    </source>
</evidence>
<keyword evidence="3" id="KW-0343">GTPase activation</keyword>
<dbReference type="AlphaFoldDB" id="A0AAD9PEB2"/>
<dbReference type="Pfam" id="PF00566">
    <property type="entry name" value="RabGAP-TBC"/>
    <property type="match status" value="1"/>
</dbReference>
<keyword evidence="6" id="KW-0333">Golgi apparatus</keyword>
<keyword evidence="4" id="KW-0597">Phosphoprotein</keyword>
<dbReference type="InterPro" id="IPR000195">
    <property type="entry name" value="Rab-GAP-TBC_dom"/>
</dbReference>
<feature type="region of interest" description="Disordered" evidence="11">
    <location>
        <begin position="590"/>
        <end position="619"/>
    </location>
</feature>
<dbReference type="GO" id="GO:0005096">
    <property type="term" value="F:GTPase activator activity"/>
    <property type="evidence" value="ECO:0007669"/>
    <property type="project" value="UniProtKB-KW"/>
</dbReference>
<feature type="domain" description="Rab-GAP TBC" evidence="12">
    <location>
        <begin position="82"/>
        <end position="274"/>
    </location>
</feature>
<comment type="caution">
    <text evidence="13">The sequence shown here is derived from an EMBL/GenBank/DDBJ whole genome shotgun (WGS) entry which is preliminary data.</text>
</comment>
<dbReference type="Gene3D" id="1.10.10.750">
    <property type="entry name" value="Ypt/Rab-GAP domain of gyp1p, domain 1"/>
    <property type="match status" value="1"/>
</dbReference>
<dbReference type="FunFam" id="1.10.8.270:FF:000010">
    <property type="entry name" value="Putative USP6 N-terminal-like protein"/>
    <property type="match status" value="1"/>
</dbReference>
<feature type="compositionally biased region" description="Polar residues" evidence="11">
    <location>
        <begin position="605"/>
        <end position="619"/>
    </location>
</feature>
<evidence type="ECO:0000256" key="2">
    <source>
        <dbReference type="ARBA" id="ARBA00004555"/>
    </source>
</evidence>
<evidence type="ECO:0000256" key="9">
    <source>
        <dbReference type="ARBA" id="ARBA00064037"/>
    </source>
</evidence>